<gene>
    <name evidence="7" type="primary">spoVB</name>
    <name evidence="7" type="ORF">OWO01_03945</name>
</gene>
<dbReference type="RefSeq" id="WP_268779133.1">
    <property type="nucleotide sequence ID" value="NZ_JAPRAT010000005.1"/>
</dbReference>
<feature type="transmembrane region" description="Helical" evidence="6">
    <location>
        <begin position="323"/>
        <end position="346"/>
    </location>
</feature>
<protein>
    <submittedName>
        <fullName evidence="7">Stage V sporulation protein B</fullName>
    </submittedName>
</protein>
<reference evidence="7" key="1">
    <citation type="submission" date="2022-11" db="EMBL/GenBank/DDBJ databases">
        <title>WGS of Natronobacillus azotifigens 24KS-1, an anaerobic diazotrophic haloalkaliphile from soda-rich habitats.</title>
        <authorList>
            <person name="Sorokin D.Y."/>
            <person name="Merkel A.Y."/>
        </authorList>
    </citation>
    <scope>NUCLEOTIDE SEQUENCE</scope>
    <source>
        <strain evidence="7">24KS-1</strain>
    </source>
</reference>
<accession>A0A9J6RAM4</accession>
<keyword evidence="3 6" id="KW-0812">Transmembrane</keyword>
<evidence type="ECO:0000256" key="4">
    <source>
        <dbReference type="ARBA" id="ARBA00022989"/>
    </source>
</evidence>
<dbReference type="Proteomes" id="UP001084197">
    <property type="component" value="Unassembled WGS sequence"/>
</dbReference>
<dbReference type="GO" id="GO:0005886">
    <property type="term" value="C:plasma membrane"/>
    <property type="evidence" value="ECO:0007669"/>
    <property type="project" value="UniProtKB-SubCell"/>
</dbReference>
<evidence type="ECO:0000256" key="3">
    <source>
        <dbReference type="ARBA" id="ARBA00022692"/>
    </source>
</evidence>
<keyword evidence="8" id="KW-1185">Reference proteome</keyword>
<feature type="transmembrane region" description="Helical" evidence="6">
    <location>
        <begin position="122"/>
        <end position="144"/>
    </location>
</feature>
<dbReference type="InterPro" id="IPR024923">
    <property type="entry name" value="PG_synth_SpoVB"/>
</dbReference>
<evidence type="ECO:0000256" key="6">
    <source>
        <dbReference type="SAM" id="Phobius"/>
    </source>
</evidence>
<comment type="subcellular location">
    <subcellularLocation>
        <location evidence="1">Cell membrane</location>
        <topology evidence="1">Multi-pass membrane protein</topology>
    </subcellularLocation>
</comment>
<dbReference type="CDD" id="cd13124">
    <property type="entry name" value="MATE_SpoVB_like"/>
    <property type="match status" value="1"/>
</dbReference>
<dbReference type="InterPro" id="IPR002797">
    <property type="entry name" value="Polysacc_synth"/>
</dbReference>
<dbReference type="InterPro" id="IPR050833">
    <property type="entry name" value="Poly_Biosynth_Transport"/>
</dbReference>
<feature type="transmembrane region" description="Helical" evidence="6">
    <location>
        <begin position="446"/>
        <end position="465"/>
    </location>
</feature>
<dbReference type="AlphaFoldDB" id="A0A9J6RAM4"/>
<evidence type="ECO:0000256" key="2">
    <source>
        <dbReference type="ARBA" id="ARBA00022475"/>
    </source>
</evidence>
<dbReference type="PIRSF" id="PIRSF038958">
    <property type="entry name" value="PG_synth_SpoVB"/>
    <property type="match status" value="1"/>
</dbReference>
<proteinExistence type="predicted"/>
<dbReference type="PANTHER" id="PTHR30250:SF24">
    <property type="entry name" value="STAGE V SPORULATION PROTEIN B"/>
    <property type="match status" value="1"/>
</dbReference>
<dbReference type="PANTHER" id="PTHR30250">
    <property type="entry name" value="PST FAMILY PREDICTED COLANIC ACID TRANSPORTER"/>
    <property type="match status" value="1"/>
</dbReference>
<feature type="transmembrane region" description="Helical" evidence="6">
    <location>
        <begin position="42"/>
        <end position="64"/>
    </location>
</feature>
<keyword evidence="4 6" id="KW-1133">Transmembrane helix</keyword>
<keyword evidence="5 6" id="KW-0472">Membrane</keyword>
<dbReference type="EMBL" id="JAPRAT010000005">
    <property type="protein sequence ID" value="MCZ0702364.1"/>
    <property type="molecule type" value="Genomic_DNA"/>
</dbReference>
<name>A0A9J6RAM4_9BACI</name>
<dbReference type="NCBIfam" id="TIGR02900">
    <property type="entry name" value="spore_V_B"/>
    <property type="match status" value="1"/>
</dbReference>
<feature type="transmembrane region" description="Helical" evidence="6">
    <location>
        <begin position="358"/>
        <end position="375"/>
    </location>
</feature>
<feature type="transmembrane region" description="Helical" evidence="6">
    <location>
        <begin position="84"/>
        <end position="110"/>
    </location>
</feature>
<evidence type="ECO:0000256" key="5">
    <source>
        <dbReference type="ARBA" id="ARBA00023136"/>
    </source>
</evidence>
<sequence length="517" mass="57488">MQKQTFLQGTLILIFAGLITRLLGFINRIVVARLMGEEGIGLYNMALPTLFLVYTLSQFGLPIAISKRVAEAEARNDTRKMKQILVISLLVTGTLSIFFSIAMIIGAPLIATKLLTDERTLYPLIAITPMVPISAIGSVIRGYFQGRQNMKPQSYAQVLEQIIRISCVAFFVRLFLPYGIEYAASGAMISVIIGELLSLMLMIHLFRKDTKIKIQGAFFSSIKNSIGTLKSLLSIALPSTGSRLVSSISNFLEPILVAQSLAIAGIQTSIATKQYGELTGYAIPLLFFPTFITHSLAVALIPNISEAEANRNHNLVHYRVHQAIRISFASGAISTVIMSLFSVPILQFMYGTSNASRFIVFMAPFFLLIYIQFPMNAALQALDYAKLAMWNNIISTVVKFAVLIFFTSNSTFGIMGAAIGLTVGVVLGTMLHYATLHRVISFRIEFSDMVKMTTLIVITWLTGKFLQQLFPDYGENFLIFIITLLLLLVIYIFLLFTLRFVTKDELEQIPILKRLFS</sequence>
<evidence type="ECO:0000256" key="1">
    <source>
        <dbReference type="ARBA" id="ARBA00004651"/>
    </source>
</evidence>
<feature type="transmembrane region" description="Helical" evidence="6">
    <location>
        <begin position="156"/>
        <end position="176"/>
    </location>
</feature>
<feature type="transmembrane region" description="Helical" evidence="6">
    <location>
        <begin position="477"/>
        <end position="498"/>
    </location>
</feature>
<organism evidence="7 8">
    <name type="scientific">Natronobacillus azotifigens</name>
    <dbReference type="NCBI Taxonomy" id="472978"/>
    <lineage>
        <taxon>Bacteria</taxon>
        <taxon>Bacillati</taxon>
        <taxon>Bacillota</taxon>
        <taxon>Bacilli</taxon>
        <taxon>Bacillales</taxon>
        <taxon>Bacillaceae</taxon>
        <taxon>Natronobacillus</taxon>
    </lineage>
</organism>
<dbReference type="InterPro" id="IPR014249">
    <property type="entry name" value="Spore_V_B"/>
</dbReference>
<keyword evidence="2" id="KW-1003">Cell membrane</keyword>
<feature type="transmembrane region" description="Helical" evidence="6">
    <location>
        <begin position="412"/>
        <end position="434"/>
    </location>
</feature>
<dbReference type="Pfam" id="PF01943">
    <property type="entry name" value="Polysacc_synt"/>
    <property type="match status" value="1"/>
</dbReference>
<feature type="transmembrane region" description="Helical" evidence="6">
    <location>
        <begin position="387"/>
        <end position="406"/>
    </location>
</feature>
<evidence type="ECO:0000313" key="7">
    <source>
        <dbReference type="EMBL" id="MCZ0702364.1"/>
    </source>
</evidence>
<feature type="transmembrane region" description="Helical" evidence="6">
    <location>
        <begin position="182"/>
        <end position="206"/>
    </location>
</feature>
<comment type="caution">
    <text evidence="7">The sequence shown here is derived from an EMBL/GenBank/DDBJ whole genome shotgun (WGS) entry which is preliminary data.</text>
</comment>
<evidence type="ECO:0000313" key="8">
    <source>
        <dbReference type="Proteomes" id="UP001084197"/>
    </source>
</evidence>
<feature type="transmembrane region" description="Helical" evidence="6">
    <location>
        <begin position="12"/>
        <end position="30"/>
    </location>
</feature>